<dbReference type="PROSITE" id="PS50980">
    <property type="entry name" value="COA_CT_NTER"/>
    <property type="match status" value="1"/>
</dbReference>
<gene>
    <name evidence="4" type="ORF">FN960_12435</name>
</gene>
<name>A0A553ZXJ7_9BACI</name>
<evidence type="ECO:0000313" key="4">
    <source>
        <dbReference type="EMBL" id="TSB46164.1"/>
    </source>
</evidence>
<sequence length="495" mass="54357">MHGKHALENYQKQMEQIQAEEEIKKDKQRHKGKYSARERVEMLLDPDSWTEFQQFASGSLSDKTLVNDGVIIGVGTIDGRKVCVFSQDFTVAGGSLGEIHAKKISWLMDLAADMNVPLIGLNDSGGARIQEGISALEGYGQIFERNVKYSGVIPQISVILGPCAGGAVYSPALTDFVLMVEKSSQMFITGPKVVKAMSGVAIEAEALGGAYMHASQSGNAHLTAISEEEAFKKVRKLIALWTPQTHHIKAPQKTSLINLLPAHHKKSYDMHTVISSIIDEDSFLEIHEKFARNLIVGFARLNGRCIGIVANNPKVMAGCIDLDASDKCARFIRFCDAFEHPILVLEDVSGFMPGLQQEQAGLIRHGAKIIYAFAEASVPKITVIIRKAYGGAFVALNSKAIGADFVYAWPGSEVSVMGPEGAAAILYSDQSQKSKEEKMNEYRDQFADSRHAAQKALIDEIIHPDDTRKRLIMSFSLIQSKKRSILKKKHGNMPL</sequence>
<dbReference type="PROSITE" id="PS50989">
    <property type="entry name" value="COA_CT_CTER"/>
    <property type="match status" value="1"/>
</dbReference>
<organism evidence="4 5">
    <name type="scientific">Alkalicoccobacillus porphyridii</name>
    <dbReference type="NCBI Taxonomy" id="2597270"/>
    <lineage>
        <taxon>Bacteria</taxon>
        <taxon>Bacillati</taxon>
        <taxon>Bacillota</taxon>
        <taxon>Bacilli</taxon>
        <taxon>Bacillales</taxon>
        <taxon>Bacillaceae</taxon>
        <taxon>Alkalicoccobacillus</taxon>
    </lineage>
</organism>
<accession>A0A553ZXJ7</accession>
<reference evidence="4 5" key="1">
    <citation type="submission" date="2019-07" db="EMBL/GenBank/DDBJ databases">
        <authorList>
            <person name="Park Y.J."/>
            <person name="Jeong S.E."/>
            <person name="Jung H.S."/>
        </authorList>
    </citation>
    <scope>NUCLEOTIDE SEQUENCE [LARGE SCALE GENOMIC DNA]</scope>
    <source>
        <strain evidence="5">P16(2019)</strain>
    </source>
</reference>
<comment type="caution">
    <text evidence="4">The sequence shown here is derived from an EMBL/GenBank/DDBJ whole genome shotgun (WGS) entry which is preliminary data.</text>
</comment>
<dbReference type="InterPro" id="IPR029045">
    <property type="entry name" value="ClpP/crotonase-like_dom_sf"/>
</dbReference>
<dbReference type="Pfam" id="PF01039">
    <property type="entry name" value="Carboxyl_trans"/>
    <property type="match status" value="1"/>
</dbReference>
<dbReference type="PANTHER" id="PTHR43842">
    <property type="entry name" value="PROPIONYL-COA CARBOXYLASE BETA CHAIN"/>
    <property type="match status" value="1"/>
</dbReference>
<dbReference type="GO" id="GO:0004658">
    <property type="term" value="F:propionyl-CoA carboxylase activity"/>
    <property type="evidence" value="ECO:0007669"/>
    <property type="project" value="TreeGrafter"/>
</dbReference>
<dbReference type="InterPro" id="IPR034733">
    <property type="entry name" value="AcCoA_carboxyl_beta"/>
</dbReference>
<dbReference type="InterPro" id="IPR051047">
    <property type="entry name" value="AccD/PCCB"/>
</dbReference>
<dbReference type="AlphaFoldDB" id="A0A553ZXJ7"/>
<dbReference type="PANTHER" id="PTHR43842:SF2">
    <property type="entry name" value="PROPIONYL-COA CARBOXYLASE BETA CHAIN, MITOCHONDRIAL"/>
    <property type="match status" value="1"/>
</dbReference>
<dbReference type="OrthoDB" id="9803706at2"/>
<evidence type="ECO:0000259" key="3">
    <source>
        <dbReference type="PROSITE" id="PS50989"/>
    </source>
</evidence>
<proteinExistence type="predicted"/>
<keyword evidence="5" id="KW-1185">Reference proteome</keyword>
<evidence type="ECO:0000256" key="1">
    <source>
        <dbReference type="SAM" id="MobiDB-lite"/>
    </source>
</evidence>
<dbReference type="RefSeq" id="WP_143849058.1">
    <property type="nucleotide sequence ID" value="NZ_VLXZ01000007.1"/>
</dbReference>
<dbReference type="InterPro" id="IPR011763">
    <property type="entry name" value="COA_CT_C"/>
</dbReference>
<dbReference type="Gene3D" id="3.90.226.10">
    <property type="entry name" value="2-enoyl-CoA Hydratase, Chain A, domain 1"/>
    <property type="match status" value="2"/>
</dbReference>
<feature type="domain" description="CoA carboxyltransferase C-terminal" evidence="3">
    <location>
        <begin position="251"/>
        <end position="487"/>
    </location>
</feature>
<feature type="region of interest" description="Disordered" evidence="1">
    <location>
        <begin position="1"/>
        <end position="31"/>
    </location>
</feature>
<dbReference type="Proteomes" id="UP000318521">
    <property type="component" value="Unassembled WGS sequence"/>
</dbReference>
<dbReference type="InterPro" id="IPR011762">
    <property type="entry name" value="COA_CT_N"/>
</dbReference>
<evidence type="ECO:0000313" key="5">
    <source>
        <dbReference type="Proteomes" id="UP000318521"/>
    </source>
</evidence>
<dbReference type="SUPFAM" id="SSF52096">
    <property type="entry name" value="ClpP/crotonase"/>
    <property type="match status" value="2"/>
</dbReference>
<dbReference type="GO" id="GO:0009317">
    <property type="term" value="C:acetyl-CoA carboxylase complex"/>
    <property type="evidence" value="ECO:0007669"/>
    <property type="project" value="TreeGrafter"/>
</dbReference>
<evidence type="ECO:0000259" key="2">
    <source>
        <dbReference type="PROSITE" id="PS50980"/>
    </source>
</evidence>
<dbReference type="EMBL" id="VLXZ01000007">
    <property type="protein sequence ID" value="TSB46164.1"/>
    <property type="molecule type" value="Genomic_DNA"/>
</dbReference>
<feature type="domain" description="CoA carboxyltransferase N-terminal" evidence="2">
    <location>
        <begin position="3"/>
        <end position="253"/>
    </location>
</feature>
<protein>
    <submittedName>
        <fullName evidence="4">Acyl-CoA carboxylase subunit beta</fullName>
    </submittedName>
</protein>